<dbReference type="Pfam" id="PF12802">
    <property type="entry name" value="MarR_2"/>
    <property type="match status" value="1"/>
</dbReference>
<dbReference type="SMART" id="SM00347">
    <property type="entry name" value="HTH_MARR"/>
    <property type="match status" value="1"/>
</dbReference>
<evidence type="ECO:0000313" key="3">
    <source>
        <dbReference type="Proteomes" id="UP000321749"/>
    </source>
</evidence>
<dbReference type="PANTHER" id="PTHR33164">
    <property type="entry name" value="TRANSCRIPTIONAL REGULATOR, MARR FAMILY"/>
    <property type="match status" value="1"/>
</dbReference>
<dbReference type="GO" id="GO:0003700">
    <property type="term" value="F:DNA-binding transcription factor activity"/>
    <property type="evidence" value="ECO:0007669"/>
    <property type="project" value="InterPro"/>
</dbReference>
<proteinExistence type="predicted"/>
<evidence type="ECO:0000259" key="1">
    <source>
        <dbReference type="PROSITE" id="PS50995"/>
    </source>
</evidence>
<accession>A0AA87UQH9</accession>
<comment type="caution">
    <text evidence="2">The sequence shown here is derived from an EMBL/GenBank/DDBJ whole genome shotgun (WGS) entry which is preliminary data.</text>
</comment>
<gene>
    <name evidence="2" type="ORF">ABA31_03570</name>
</gene>
<feature type="domain" description="HTH marR-type" evidence="1">
    <location>
        <begin position="1"/>
        <end position="143"/>
    </location>
</feature>
<dbReference type="AlphaFoldDB" id="A0AA87UQH9"/>
<organism evidence="2 3">
    <name type="scientific">Agrococcus baldri</name>
    <dbReference type="NCBI Taxonomy" id="153730"/>
    <lineage>
        <taxon>Bacteria</taxon>
        <taxon>Bacillati</taxon>
        <taxon>Actinomycetota</taxon>
        <taxon>Actinomycetes</taxon>
        <taxon>Micrococcales</taxon>
        <taxon>Microbacteriaceae</taxon>
        <taxon>Agrococcus</taxon>
    </lineage>
</organism>
<dbReference type="InterPro" id="IPR036388">
    <property type="entry name" value="WH-like_DNA-bd_sf"/>
</dbReference>
<dbReference type="EMBL" id="BJUU01000002">
    <property type="protein sequence ID" value="GEK79006.1"/>
    <property type="molecule type" value="Genomic_DNA"/>
</dbReference>
<dbReference type="PROSITE" id="PS50995">
    <property type="entry name" value="HTH_MARR_2"/>
    <property type="match status" value="1"/>
</dbReference>
<dbReference type="PANTHER" id="PTHR33164:SF99">
    <property type="entry name" value="MARR FAMILY REGULATORY PROTEIN"/>
    <property type="match status" value="1"/>
</dbReference>
<sequence length="156" mass="17424">MSGRELASRAWREYFEGSQLLVNELERRMKASCGIDLGDFNVLLVLSEAEGTRMRMGDLARAVAFAPGRLTYRVGALEREGLVVREPTASDGRGTDAVLTELGHRRLRKTRPVHARHVEELFLGSLDTEALEVLDRVFGPLRARLLDRCADEATTD</sequence>
<dbReference type="Proteomes" id="UP000321749">
    <property type="component" value="Unassembled WGS sequence"/>
</dbReference>
<dbReference type="Gene3D" id="1.10.10.10">
    <property type="entry name" value="Winged helix-like DNA-binding domain superfamily/Winged helix DNA-binding domain"/>
    <property type="match status" value="1"/>
</dbReference>
<dbReference type="GO" id="GO:0006950">
    <property type="term" value="P:response to stress"/>
    <property type="evidence" value="ECO:0007669"/>
    <property type="project" value="TreeGrafter"/>
</dbReference>
<dbReference type="RefSeq" id="WP_146792405.1">
    <property type="nucleotide sequence ID" value="NZ_BJUU01000002.1"/>
</dbReference>
<dbReference type="InterPro" id="IPR036390">
    <property type="entry name" value="WH_DNA-bd_sf"/>
</dbReference>
<keyword evidence="3" id="KW-1185">Reference proteome</keyword>
<name>A0AA87UQH9_9MICO</name>
<dbReference type="SUPFAM" id="SSF46785">
    <property type="entry name" value="Winged helix' DNA-binding domain"/>
    <property type="match status" value="1"/>
</dbReference>
<dbReference type="InterPro" id="IPR039422">
    <property type="entry name" value="MarR/SlyA-like"/>
</dbReference>
<reference evidence="2 3" key="1">
    <citation type="submission" date="2019-07" db="EMBL/GenBank/DDBJ databases">
        <title>Whole genome shotgun sequence of Agrococcus baldri NBRC 103055.</title>
        <authorList>
            <person name="Hosoyama A."/>
            <person name="Uohara A."/>
            <person name="Ohji S."/>
            <person name="Ichikawa N."/>
        </authorList>
    </citation>
    <scope>NUCLEOTIDE SEQUENCE [LARGE SCALE GENOMIC DNA]</scope>
    <source>
        <strain evidence="2 3">NBRC 103055</strain>
    </source>
</reference>
<evidence type="ECO:0000313" key="2">
    <source>
        <dbReference type="EMBL" id="GEK79006.1"/>
    </source>
</evidence>
<protein>
    <recommendedName>
        <fullName evidence="1">HTH marR-type domain-containing protein</fullName>
    </recommendedName>
</protein>
<dbReference type="InterPro" id="IPR000835">
    <property type="entry name" value="HTH_MarR-typ"/>
</dbReference>